<feature type="region of interest" description="Disordered" evidence="2">
    <location>
        <begin position="482"/>
        <end position="510"/>
    </location>
</feature>
<dbReference type="PANTHER" id="PTHR15715:SF18">
    <property type="entry name" value="CENTROSOMAL PROTEIN OF 170 KDA PROTEIN B"/>
    <property type="match status" value="1"/>
</dbReference>
<feature type="region of interest" description="Disordered" evidence="2">
    <location>
        <begin position="746"/>
        <end position="769"/>
    </location>
</feature>
<organism evidence="4 5">
    <name type="scientific">Oryzias melastigma</name>
    <name type="common">Marine medaka</name>
    <dbReference type="NCBI Taxonomy" id="30732"/>
    <lineage>
        <taxon>Eukaryota</taxon>
        <taxon>Metazoa</taxon>
        <taxon>Chordata</taxon>
        <taxon>Craniata</taxon>
        <taxon>Vertebrata</taxon>
        <taxon>Euteleostomi</taxon>
        <taxon>Actinopterygii</taxon>
        <taxon>Neopterygii</taxon>
        <taxon>Teleostei</taxon>
        <taxon>Neoteleostei</taxon>
        <taxon>Acanthomorphata</taxon>
        <taxon>Ovalentaria</taxon>
        <taxon>Atherinomorphae</taxon>
        <taxon>Beloniformes</taxon>
        <taxon>Adrianichthyidae</taxon>
        <taxon>Oryziinae</taxon>
        <taxon>Oryzias</taxon>
    </lineage>
</organism>
<keyword evidence="5" id="KW-1185">Reference proteome</keyword>
<feature type="compositionally biased region" description="Polar residues" evidence="2">
    <location>
        <begin position="1185"/>
        <end position="1210"/>
    </location>
</feature>
<dbReference type="SMART" id="SM00240">
    <property type="entry name" value="FHA"/>
    <property type="match status" value="1"/>
</dbReference>
<dbReference type="InterPro" id="IPR008984">
    <property type="entry name" value="SMAD_FHA_dom_sf"/>
</dbReference>
<feature type="compositionally biased region" description="Basic and acidic residues" evidence="2">
    <location>
        <begin position="931"/>
        <end position="941"/>
    </location>
</feature>
<feature type="compositionally biased region" description="Polar residues" evidence="2">
    <location>
        <begin position="1266"/>
        <end position="1280"/>
    </location>
</feature>
<name>A0A3B3BCH1_ORYME</name>
<comment type="similarity">
    <text evidence="1">Belongs to the CEP170 family.</text>
</comment>
<dbReference type="InterPro" id="IPR000253">
    <property type="entry name" value="FHA_dom"/>
</dbReference>
<feature type="region of interest" description="Disordered" evidence="2">
    <location>
        <begin position="807"/>
        <end position="831"/>
    </location>
</feature>
<feature type="domain" description="FHA" evidence="3">
    <location>
        <begin position="23"/>
        <end position="73"/>
    </location>
</feature>
<feature type="compositionally biased region" description="Basic and acidic residues" evidence="2">
    <location>
        <begin position="746"/>
        <end position="764"/>
    </location>
</feature>
<proteinExistence type="inferred from homology"/>
<sequence length="1415" mass="155571">MSVTSWFLVSSSGTRHRLPQEMIFVGREDCELMLQSRSVDKQHAVINYNPATDEHLVKDLGSLNGTFVNDLRIPDQTYITLKQSDIIRFGYDILQFHVHAVCAVCALAARLTGSDGCELRRRFLFWALHAPVSRPTPLYGQPSWWGEEDYGSKVQSSEEPLPDAQPDSLFPSYNREPSYFEIPTKDFQHPKTIGGELHEIPTKDTDTLVTLPSPPSPTPPVVQSHASFTIEFDDCTPGKIKIKDHVTKFSTRQRRQQASLTKTSIPPAPAEMMSAENKVADWLVHSDVSMIKKRAPSEDVYSTKSDLAMNIKLLKGHHHDDGTQSDSEDPVLKDRGQSFPSAPPQQSERSQRTPQSALPDHLSQQAFIIEFFDDNPRKKRSQSFTHNPANTDSYSTLKTKLERRKGGERPASVHGHVYPTQQVTVPLKSQGHAGPQRSSSLKREKTEGEGASSASTPRSSSGIIIRSFGSIGKKSKLSQEFSAEILKDSGEKDTCPTRDKMPPPPKSAPAEMVTPYYTRMAFPPEPPSPSSVTVGRHEEDDSLSDAGTYTIETESQDKEVEEARNMIDQVFGVLDSPEYSGSSPGVYRPVISDDKDGQDNLPYLHCMSRSMGTFSYDNSDLELSHSGRTRRLLPQVPLEKLDCITPSISIRHESHLIQTPSDRVSAPTHTQESSQCLSVQDDVDPDSLSDASRSDDGLVLERAKNNQARNENIPVCTAGFQFKAEEKVSPSNKSTCFYIGSDDYPSKSDKVRSLAQTERTREPSAKAPPTTVLVRHLSGHETKRTGIKDSCISCFVRQESFTKDQPRDAVQIKKLPHISSQPSIRDMEQKQGDMHDAQFFFQEPAGSLSTLETKMSSSGSGRSSKKGGSSSQVDNSLSGESDVDSASTVSQVSGQNAPVSSSSKKRAAISILQKEKSSSSPSIQAKGRQPSARERLSEKRRNQITPDAQGKADTGMRMQMRRSAGNCGSLDLTKHGVLPNSNDSAPSNLETPGPSTRTKKSVAPLQREDDGKTPKTASQQVLTRSNSLSAPRPTRASMLRRARLGEASDNEGAETDRASQSSDHTPAPTKGSAEGKKLSRLDILAMPRKRTGSFTGPSDTESSLTSRSGFSGRNVDTSRKNSVVDSRQSASRGSRGPVKQSLTRTRSTGAKYSSSGTRRTQKGSDLSSSEEEYDANPGTFKSKRSSNLTASVQTPRSQRTAATRSKSVSLETEEDDDQNDVDPYQNWSTHSAEIAKLSQDLAKDLAILAKEIHDVAGDGDPPNPEGGTTTSTSLPHNNTPDCTISARDELVQHIPEAILNHQKLPPGPAEVLDLDANMNEPDPTSKQWQPWSHSEVMLDNVMLNPVSQLSQAIRENTEQLAEKMNIWNKTKARLDGNLCGPGETVICGESRWRNSRWRFVLIKERNEGQLQQDRI</sequence>
<dbReference type="Proteomes" id="UP000261560">
    <property type="component" value="Unplaced"/>
</dbReference>
<feature type="region of interest" description="Disordered" evidence="2">
    <location>
        <begin position="149"/>
        <end position="168"/>
    </location>
</feature>
<feature type="region of interest" description="Disordered" evidence="2">
    <location>
        <begin position="249"/>
        <end position="270"/>
    </location>
</feature>
<feature type="compositionally biased region" description="Polar residues" evidence="2">
    <location>
        <begin position="657"/>
        <end position="678"/>
    </location>
</feature>
<feature type="compositionally biased region" description="Basic and acidic residues" evidence="2">
    <location>
        <begin position="485"/>
        <end position="501"/>
    </location>
</feature>
<feature type="region of interest" description="Disordered" evidence="2">
    <location>
        <begin position="523"/>
        <end position="549"/>
    </location>
</feature>
<feature type="compositionally biased region" description="Polar residues" evidence="2">
    <location>
        <begin position="1092"/>
        <end position="1132"/>
    </location>
</feature>
<evidence type="ECO:0000256" key="1">
    <source>
        <dbReference type="ARBA" id="ARBA00010436"/>
    </source>
</evidence>
<evidence type="ECO:0000256" key="2">
    <source>
        <dbReference type="SAM" id="MobiDB-lite"/>
    </source>
</evidence>
<dbReference type="Gene3D" id="2.60.200.20">
    <property type="match status" value="1"/>
</dbReference>
<evidence type="ECO:0000259" key="3">
    <source>
        <dbReference type="PROSITE" id="PS50006"/>
    </source>
</evidence>
<dbReference type="Pfam" id="PF00498">
    <property type="entry name" value="FHA"/>
    <property type="match status" value="1"/>
</dbReference>
<feature type="region of interest" description="Disordered" evidence="2">
    <location>
        <begin position="850"/>
        <end position="1226"/>
    </location>
</feature>
<feature type="region of interest" description="Disordered" evidence="2">
    <location>
        <begin position="657"/>
        <end position="696"/>
    </location>
</feature>
<reference evidence="4" key="1">
    <citation type="submission" date="2025-08" db="UniProtKB">
        <authorList>
            <consortium name="Ensembl"/>
        </authorList>
    </citation>
    <scope>IDENTIFICATION</scope>
</reference>
<dbReference type="InterPro" id="IPR029300">
    <property type="entry name" value="CEP170_C"/>
</dbReference>
<dbReference type="Pfam" id="PF15308">
    <property type="entry name" value="CEP170_C"/>
    <property type="match status" value="1"/>
</dbReference>
<dbReference type="PROSITE" id="PS50006">
    <property type="entry name" value="FHA_DOMAIN"/>
    <property type="match status" value="1"/>
</dbReference>
<dbReference type="Ensembl" id="ENSOMET00000011245.1">
    <property type="protein sequence ID" value="ENSOMEP00000003180.1"/>
    <property type="gene ID" value="ENSOMEG00000001009.1"/>
</dbReference>
<dbReference type="PANTHER" id="PTHR15715">
    <property type="entry name" value="CENTROSOMAL PROTEIN OF 170 KDA"/>
    <property type="match status" value="1"/>
</dbReference>
<evidence type="ECO:0000313" key="4">
    <source>
        <dbReference type="Ensembl" id="ENSOMEP00000003180.1"/>
    </source>
</evidence>
<reference evidence="4" key="2">
    <citation type="submission" date="2025-09" db="UniProtKB">
        <authorList>
            <consortium name="Ensembl"/>
        </authorList>
    </citation>
    <scope>IDENTIFICATION</scope>
</reference>
<feature type="compositionally biased region" description="Low complexity" evidence="2">
    <location>
        <begin position="452"/>
        <end position="461"/>
    </location>
</feature>
<evidence type="ECO:0000313" key="5">
    <source>
        <dbReference type="Proteomes" id="UP000261560"/>
    </source>
</evidence>
<feature type="compositionally biased region" description="Polar residues" evidence="2">
    <location>
        <begin position="382"/>
        <end position="398"/>
    </location>
</feature>
<feature type="region of interest" description="Disordered" evidence="2">
    <location>
        <begin position="378"/>
        <end position="461"/>
    </location>
</feature>
<feature type="compositionally biased region" description="Polar residues" evidence="2">
    <location>
        <begin position="1140"/>
        <end position="1167"/>
    </location>
</feature>
<feature type="compositionally biased region" description="Polar residues" evidence="2">
    <location>
        <begin position="1015"/>
        <end position="1029"/>
    </location>
</feature>
<dbReference type="SUPFAM" id="SSF49879">
    <property type="entry name" value="SMAD/FHA domain"/>
    <property type="match status" value="1"/>
</dbReference>
<feature type="compositionally biased region" description="Polar residues" evidence="2">
    <location>
        <begin position="338"/>
        <end position="358"/>
    </location>
</feature>
<feature type="compositionally biased region" description="Low complexity" evidence="2">
    <location>
        <begin position="856"/>
        <end position="871"/>
    </location>
</feature>
<protein>
    <submittedName>
        <fullName evidence="4">Centrosomal protein 170Bb</fullName>
    </submittedName>
</protein>
<feature type="compositionally biased region" description="Polar residues" evidence="2">
    <location>
        <begin position="872"/>
        <end position="899"/>
    </location>
</feature>
<dbReference type="InterPro" id="IPR051176">
    <property type="entry name" value="Cent_Immune-Sig_Mod"/>
</dbReference>
<feature type="region of interest" description="Disordered" evidence="2">
    <location>
        <begin position="316"/>
        <end position="358"/>
    </location>
</feature>
<feature type="compositionally biased region" description="Acidic residues" evidence="2">
    <location>
        <begin position="1211"/>
        <end position="1220"/>
    </location>
</feature>
<dbReference type="GeneTree" id="ENSGT00940000157058"/>
<feature type="compositionally biased region" description="Polar residues" evidence="2">
    <location>
        <begin position="979"/>
        <end position="996"/>
    </location>
</feature>
<accession>A0A3B3BCH1</accession>
<feature type="region of interest" description="Disordered" evidence="2">
    <location>
        <begin position="1254"/>
        <end position="1280"/>
    </location>
</feature>